<sequence>MTSKTKVNKRRASISLISFIILIFTITLVKEKIEDITSVREKKLINRGHIEVNWNEKINMKGYDDSVMITDDGKLVSYSFDNQKNWHRNIDEDKEIVCLGEKGIYIGDKEKGNIDKIDIDGKKIWSYDTKYPIYTISENQEYLFIYSKVNEDIRRITILDQNGNEVLSNDKNNKEILSANVSQDKNNYIVTDIDKKSTELKSDLTYLDNKGNIVWEKDLEKKLIYNTLFLDNKKMVLVEDKQIICIDNKGKVLWSKDIDYNLKDIKTLGSKEIYILYGDKNTNLEVLDNDGDRKYKKTFNKIYNQIIIDNDDIILAGDEELLGIKKEKINLKYRIKEKAKKVDKANNKVFIFTNNKIDIFEIVSQ</sequence>
<dbReference type="Pfam" id="PF18975">
    <property type="entry name" value="DUF5711"/>
    <property type="match status" value="1"/>
</dbReference>
<gene>
    <name evidence="2" type="ordered locus">Curi_c28660</name>
</gene>
<dbReference type="Gene3D" id="2.130.10.10">
    <property type="entry name" value="YVTN repeat-like/Quinoprotein amine dehydrogenase"/>
    <property type="match status" value="1"/>
</dbReference>
<keyword evidence="1" id="KW-0472">Membrane</keyword>
<accession>K0B1J0</accession>
<dbReference type="InterPro" id="IPR011047">
    <property type="entry name" value="Quinoprotein_ADH-like_sf"/>
</dbReference>
<dbReference type="EMBL" id="CP003326">
    <property type="protein sequence ID" value="AFS79853.1"/>
    <property type="molecule type" value="Genomic_DNA"/>
</dbReference>
<keyword evidence="3" id="KW-1185">Reference proteome</keyword>
<name>K0B1J0_GOTA9</name>
<feature type="transmembrane region" description="Helical" evidence="1">
    <location>
        <begin position="12"/>
        <end position="29"/>
    </location>
</feature>
<dbReference type="InterPro" id="IPR043765">
    <property type="entry name" value="DUF5711"/>
</dbReference>
<organism evidence="2 3">
    <name type="scientific">Gottschalkia acidurici (strain ATCC 7906 / DSM 604 / BCRC 14475 / CIP 104303 / KCTC 5404 / NCIMB 10678 / 9a)</name>
    <name type="common">Clostridium acidurici</name>
    <dbReference type="NCBI Taxonomy" id="1128398"/>
    <lineage>
        <taxon>Bacteria</taxon>
        <taxon>Bacillati</taxon>
        <taxon>Bacillota</taxon>
        <taxon>Tissierellia</taxon>
        <taxon>Tissierellales</taxon>
        <taxon>Gottschalkiaceae</taxon>
        <taxon>Gottschalkia</taxon>
    </lineage>
</organism>
<dbReference type="OrthoDB" id="1953571at2"/>
<dbReference type="RefSeq" id="WP_014968987.1">
    <property type="nucleotide sequence ID" value="NC_018664.1"/>
</dbReference>
<dbReference type="KEGG" id="cad:Curi_c28660"/>
<proteinExistence type="predicted"/>
<reference evidence="2 3" key="1">
    <citation type="journal article" date="2012" name="PLoS ONE">
        <title>The purine-utilizing bacterium Clostridium acidurici 9a: a genome-guided metabolic reconsideration.</title>
        <authorList>
            <person name="Hartwich K."/>
            <person name="Poehlein A."/>
            <person name="Daniel R."/>
        </authorList>
    </citation>
    <scope>NUCLEOTIDE SEQUENCE [LARGE SCALE GENOMIC DNA]</scope>
    <source>
        <strain evidence="3">ATCC 7906 / DSM 604 / BCRC 14475 / CIP 104303 / KCTC 5404 / NCIMB 10678 / 9a</strain>
    </source>
</reference>
<protein>
    <recommendedName>
        <fullName evidence="4">Outer membrane protein assembly factor BamB</fullName>
    </recommendedName>
</protein>
<evidence type="ECO:0000256" key="1">
    <source>
        <dbReference type="SAM" id="Phobius"/>
    </source>
</evidence>
<dbReference type="Proteomes" id="UP000006094">
    <property type="component" value="Chromosome"/>
</dbReference>
<dbReference type="InterPro" id="IPR015943">
    <property type="entry name" value="WD40/YVTN_repeat-like_dom_sf"/>
</dbReference>
<evidence type="ECO:0008006" key="4">
    <source>
        <dbReference type="Google" id="ProtNLM"/>
    </source>
</evidence>
<dbReference type="AlphaFoldDB" id="K0B1J0"/>
<evidence type="ECO:0000313" key="3">
    <source>
        <dbReference type="Proteomes" id="UP000006094"/>
    </source>
</evidence>
<evidence type="ECO:0000313" key="2">
    <source>
        <dbReference type="EMBL" id="AFS79853.1"/>
    </source>
</evidence>
<keyword evidence="1" id="KW-1133">Transmembrane helix</keyword>
<dbReference type="HOGENOM" id="CLU_757988_0_0_9"/>
<dbReference type="STRING" id="1128398.Curi_c28660"/>
<keyword evidence="1" id="KW-0812">Transmembrane</keyword>
<dbReference type="SUPFAM" id="SSF50998">
    <property type="entry name" value="Quinoprotein alcohol dehydrogenase-like"/>
    <property type="match status" value="1"/>
</dbReference>